<protein>
    <recommendedName>
        <fullName evidence="1">SGNH hydrolase-type esterase domain-containing protein</fullName>
    </recommendedName>
</protein>
<dbReference type="InterPro" id="IPR013830">
    <property type="entry name" value="SGNH_hydro"/>
</dbReference>
<dbReference type="Pfam" id="PF13472">
    <property type="entry name" value="Lipase_GDSL_2"/>
    <property type="match status" value="1"/>
</dbReference>
<gene>
    <name evidence="2" type="ORF">E5347_06905</name>
</gene>
<keyword evidence="3" id="KW-1185">Reference proteome</keyword>
<name>A0A4S2DQ46_9CLOT</name>
<feature type="domain" description="SGNH hydrolase-type esterase" evidence="1">
    <location>
        <begin position="89"/>
        <end position="246"/>
    </location>
</feature>
<dbReference type="Proteomes" id="UP000306888">
    <property type="component" value="Unassembled WGS sequence"/>
</dbReference>
<dbReference type="Gene3D" id="3.40.50.1110">
    <property type="entry name" value="SGNH hydrolase"/>
    <property type="match status" value="1"/>
</dbReference>
<dbReference type="InterPro" id="IPR036514">
    <property type="entry name" value="SGNH_hydro_sf"/>
</dbReference>
<proteinExistence type="predicted"/>
<dbReference type="EMBL" id="SRYR01000001">
    <property type="protein sequence ID" value="TGY44539.1"/>
    <property type="molecule type" value="Genomic_DNA"/>
</dbReference>
<dbReference type="SUPFAM" id="SSF52266">
    <property type="entry name" value="SGNH hydrolase"/>
    <property type="match status" value="1"/>
</dbReference>
<dbReference type="PANTHER" id="PTHR14209">
    <property type="entry name" value="ISOAMYL ACETATE-HYDROLYZING ESTERASE 1"/>
    <property type="match status" value="1"/>
</dbReference>
<evidence type="ECO:0000259" key="1">
    <source>
        <dbReference type="Pfam" id="PF13472"/>
    </source>
</evidence>
<dbReference type="AlphaFoldDB" id="A0A4S2DQ46"/>
<dbReference type="PANTHER" id="PTHR14209:SF19">
    <property type="entry name" value="ISOAMYL ACETATE-HYDROLYZING ESTERASE 1 HOMOLOG"/>
    <property type="match status" value="1"/>
</dbReference>
<dbReference type="OrthoDB" id="1652311at2"/>
<dbReference type="InterPro" id="IPR045136">
    <property type="entry name" value="Iah1-like"/>
</dbReference>
<organism evidence="2 3">
    <name type="scientific">Clostridium sartagoforme</name>
    <dbReference type="NCBI Taxonomy" id="84031"/>
    <lineage>
        <taxon>Bacteria</taxon>
        <taxon>Bacillati</taxon>
        <taxon>Bacillota</taxon>
        <taxon>Clostridia</taxon>
        <taxon>Eubacteriales</taxon>
        <taxon>Clostridiaceae</taxon>
        <taxon>Clostridium</taxon>
    </lineage>
</organism>
<sequence length="262" mass="30428">MRCLYMKRLMLILLSIILIFISIRGVFFSSIMINDNKTINKAVEVLNNNNDIETVKNSIKLEKEKSKDKEKIQVSEEISFYQLYKNTVFLGDSITEGLIDYELVNEYNVIAEKGDNVKDAISKIDKIKQINPEIVVLFYGMNDVIEFDGLNENLTEDKFRETYISLINSIRSELPKVKIYAISPTDVMSNAINTNYRLTNENIYKFRNIIKEVCAETNATYVDVNSKISNRIDLYEGDGIHFKYEFYNIWLETLKESILIGE</sequence>
<reference evidence="2 3" key="1">
    <citation type="submission" date="2019-04" db="EMBL/GenBank/DDBJ databases">
        <title>Microbes associate with the intestines of laboratory mice.</title>
        <authorList>
            <person name="Navarre W."/>
            <person name="Wong E."/>
            <person name="Huang K."/>
            <person name="Tropini C."/>
            <person name="Ng K."/>
            <person name="Yu B."/>
        </authorList>
    </citation>
    <scope>NUCLEOTIDE SEQUENCE [LARGE SCALE GENOMIC DNA]</scope>
    <source>
        <strain evidence="2 3">NM50_B9-20</strain>
    </source>
</reference>
<accession>A0A4S2DQ46</accession>
<evidence type="ECO:0000313" key="2">
    <source>
        <dbReference type="EMBL" id="TGY44539.1"/>
    </source>
</evidence>
<comment type="caution">
    <text evidence="2">The sequence shown here is derived from an EMBL/GenBank/DDBJ whole genome shotgun (WGS) entry which is preliminary data.</text>
</comment>
<evidence type="ECO:0000313" key="3">
    <source>
        <dbReference type="Proteomes" id="UP000306888"/>
    </source>
</evidence>